<evidence type="ECO:0000313" key="7">
    <source>
        <dbReference type="Proteomes" id="UP000196594"/>
    </source>
</evidence>
<gene>
    <name evidence="6" type="ORF">CBM15_12590</name>
</gene>
<keyword evidence="3" id="KW-0804">Transcription</keyword>
<organism evidence="6 7">
    <name type="scientific">Solibacillus kalamii</name>
    <dbReference type="NCBI Taxonomy" id="1748298"/>
    <lineage>
        <taxon>Bacteria</taxon>
        <taxon>Bacillati</taxon>
        <taxon>Bacillota</taxon>
        <taxon>Bacilli</taxon>
        <taxon>Bacillales</taxon>
        <taxon>Caryophanaceae</taxon>
        <taxon>Solibacillus</taxon>
    </lineage>
</organism>
<dbReference type="Gene3D" id="1.10.10.10">
    <property type="entry name" value="Winged helix-like DNA-binding domain superfamily/Winged helix DNA-binding domain"/>
    <property type="match status" value="1"/>
</dbReference>
<keyword evidence="2" id="KW-0238">DNA-binding</keyword>
<reference evidence="6 7" key="1">
    <citation type="journal article" date="2017" name="Int. J. Syst. Evol. Microbiol.">
        <title>Solibacillus kalamii sp. nov., isolated from a high-efficiency particulate arrestance filter system used in the International Space Station.</title>
        <authorList>
            <person name="Checinska Sielaff A."/>
            <person name="Kumar R.M."/>
            <person name="Pal D."/>
            <person name="Mayilraj S."/>
            <person name="Venkateswaran K."/>
        </authorList>
    </citation>
    <scope>NUCLEOTIDE SEQUENCE [LARGE SCALE GENOMIC DNA]</scope>
    <source>
        <strain evidence="6 7">ISSFR-015</strain>
    </source>
</reference>
<comment type="caution">
    <text evidence="6">The sequence shown here is derived from an EMBL/GenBank/DDBJ whole genome shotgun (WGS) entry which is preliminary data.</text>
</comment>
<evidence type="ECO:0000259" key="5">
    <source>
        <dbReference type="PROSITE" id="PS51464"/>
    </source>
</evidence>
<dbReference type="InterPro" id="IPR009057">
    <property type="entry name" value="Homeodomain-like_sf"/>
</dbReference>
<evidence type="ECO:0000313" key="6">
    <source>
        <dbReference type="EMBL" id="OUZ38583.1"/>
    </source>
</evidence>
<evidence type="ECO:0000259" key="4">
    <source>
        <dbReference type="PROSITE" id="PS51071"/>
    </source>
</evidence>
<dbReference type="InterPro" id="IPR036388">
    <property type="entry name" value="WH-like_DNA-bd_sf"/>
</dbReference>
<evidence type="ECO:0000256" key="1">
    <source>
        <dbReference type="ARBA" id="ARBA00023015"/>
    </source>
</evidence>
<dbReference type="Pfam" id="PF01418">
    <property type="entry name" value="HTH_6"/>
    <property type="match status" value="1"/>
</dbReference>
<dbReference type="SUPFAM" id="SSF53697">
    <property type="entry name" value="SIS domain"/>
    <property type="match status" value="1"/>
</dbReference>
<dbReference type="PROSITE" id="PS51071">
    <property type="entry name" value="HTH_RPIR"/>
    <property type="match status" value="1"/>
</dbReference>
<keyword evidence="1" id="KW-0805">Transcription regulation</keyword>
<dbReference type="SUPFAM" id="SSF46689">
    <property type="entry name" value="Homeodomain-like"/>
    <property type="match status" value="1"/>
</dbReference>
<dbReference type="CDD" id="cd05013">
    <property type="entry name" value="SIS_RpiR"/>
    <property type="match status" value="1"/>
</dbReference>
<dbReference type="InterPro" id="IPR035472">
    <property type="entry name" value="RpiR-like_SIS"/>
</dbReference>
<dbReference type="Proteomes" id="UP000196594">
    <property type="component" value="Unassembled WGS sequence"/>
</dbReference>
<accession>A0ABX3ZFV7</accession>
<keyword evidence="7" id="KW-1185">Reference proteome</keyword>
<dbReference type="PANTHER" id="PTHR30514">
    <property type="entry name" value="GLUCOKINASE"/>
    <property type="match status" value="1"/>
</dbReference>
<feature type="domain" description="HTH rpiR-type" evidence="4">
    <location>
        <begin position="6"/>
        <end position="82"/>
    </location>
</feature>
<protein>
    <submittedName>
        <fullName evidence="6">Transcriptional regulator</fullName>
    </submittedName>
</protein>
<sequence>MGIKATTITERIEAHFDQLSKAQKKVAQFVLKNPTYVGVHSASEVGIGAGTSETTVIRFCYAIGLAGYAQLQKEVTMFVFGKNTNSTLGNYVASKEALFHEPQLAEKVMGQVSHQIINIAQQIDPDQFQDVTRRMHQASTIYLIGAGASQFAGQWLKFTLNILRPNVQVVESHTGALIRTLQEMDEDALVIVVSLHRYYKESIALAKMFHEQGAYTVAMTDSNVAPIIPYADTTFVLQQTELSTIDMMPALIAFMNTLVVGMVSHDQAYYEQQREKFDDFQNSFLADRWS</sequence>
<dbReference type="InterPro" id="IPR001347">
    <property type="entry name" value="SIS_dom"/>
</dbReference>
<dbReference type="InterPro" id="IPR000281">
    <property type="entry name" value="HTH_RpiR"/>
</dbReference>
<proteinExistence type="predicted"/>
<dbReference type="EMBL" id="NHNT01000008">
    <property type="protein sequence ID" value="OUZ38583.1"/>
    <property type="molecule type" value="Genomic_DNA"/>
</dbReference>
<evidence type="ECO:0000256" key="3">
    <source>
        <dbReference type="ARBA" id="ARBA00023163"/>
    </source>
</evidence>
<dbReference type="PROSITE" id="PS51464">
    <property type="entry name" value="SIS"/>
    <property type="match status" value="1"/>
</dbReference>
<dbReference type="Gene3D" id="3.40.50.10490">
    <property type="entry name" value="Glucose-6-phosphate isomerase like protein, domain 1"/>
    <property type="match status" value="1"/>
</dbReference>
<dbReference type="InterPro" id="IPR046348">
    <property type="entry name" value="SIS_dom_sf"/>
</dbReference>
<dbReference type="Pfam" id="PF01380">
    <property type="entry name" value="SIS"/>
    <property type="match status" value="1"/>
</dbReference>
<feature type="domain" description="SIS" evidence="5">
    <location>
        <begin position="131"/>
        <end position="268"/>
    </location>
</feature>
<dbReference type="InterPro" id="IPR047640">
    <property type="entry name" value="RpiR-like"/>
</dbReference>
<name>A0ABX3ZFV7_9BACL</name>
<dbReference type="PANTHER" id="PTHR30514:SF18">
    <property type="entry name" value="RPIR-FAMILY TRANSCRIPTIONAL REGULATOR"/>
    <property type="match status" value="1"/>
</dbReference>
<evidence type="ECO:0000256" key="2">
    <source>
        <dbReference type="ARBA" id="ARBA00023125"/>
    </source>
</evidence>
<dbReference type="RefSeq" id="WP_087617807.1">
    <property type="nucleotide sequence ID" value="NZ_JAFBEY010000006.1"/>
</dbReference>